<evidence type="ECO:0000256" key="3">
    <source>
        <dbReference type="ARBA" id="ARBA00022500"/>
    </source>
</evidence>
<comment type="subcellular location">
    <subcellularLocation>
        <location evidence="1">Secreted</location>
    </subcellularLocation>
</comment>
<protein>
    <submittedName>
        <fullName evidence="10">X-C motif chemokine ligand 1</fullName>
    </submittedName>
</protein>
<reference evidence="10" key="2">
    <citation type="submission" date="2025-08" db="UniProtKB">
        <authorList>
            <consortium name="Ensembl"/>
        </authorList>
    </citation>
    <scope>IDENTIFICATION</scope>
    <source>
        <strain evidence="10">Thoroughbred</strain>
    </source>
</reference>
<accession>F7AEZ0</accession>
<keyword evidence="7" id="KW-1015">Disulfide bond</keyword>
<dbReference type="Pfam" id="PF00048">
    <property type="entry name" value="IL8"/>
    <property type="match status" value="1"/>
</dbReference>
<dbReference type="SMART" id="SM00199">
    <property type="entry name" value="SCY"/>
    <property type="match status" value="1"/>
</dbReference>
<dbReference type="InterPro" id="IPR001811">
    <property type="entry name" value="Chemokine_IL8-like_dom"/>
</dbReference>
<dbReference type="AlphaFoldDB" id="F7AEZ0"/>
<dbReference type="GeneTree" id="ENSGT01130000278316"/>
<dbReference type="CDD" id="cd00271">
    <property type="entry name" value="Chemokine_C"/>
    <property type="match status" value="1"/>
</dbReference>
<evidence type="ECO:0000256" key="1">
    <source>
        <dbReference type="ARBA" id="ARBA00004613"/>
    </source>
</evidence>
<dbReference type="InterPro" id="IPR039809">
    <property type="entry name" value="Chemokine_b/g/d"/>
</dbReference>
<dbReference type="FunFam" id="2.40.50.40:FF:000023">
    <property type="entry name" value="Lymphotactin isoform X1"/>
    <property type="match status" value="1"/>
</dbReference>
<organism evidence="10 11">
    <name type="scientific">Equus caballus</name>
    <name type="common">Horse</name>
    <dbReference type="NCBI Taxonomy" id="9796"/>
    <lineage>
        <taxon>Eukaryota</taxon>
        <taxon>Metazoa</taxon>
        <taxon>Chordata</taxon>
        <taxon>Craniata</taxon>
        <taxon>Vertebrata</taxon>
        <taxon>Euteleostomi</taxon>
        <taxon>Mammalia</taxon>
        <taxon>Eutheria</taxon>
        <taxon>Laurasiatheria</taxon>
        <taxon>Perissodactyla</taxon>
        <taxon>Equidae</taxon>
        <taxon>Equus</taxon>
    </lineage>
</organism>
<feature type="domain" description="Chemokine interleukin-8-like" evidence="9">
    <location>
        <begin position="85"/>
        <end position="141"/>
    </location>
</feature>
<keyword evidence="5" id="KW-0964">Secreted</keyword>
<dbReference type="GO" id="GO:0008009">
    <property type="term" value="F:chemokine activity"/>
    <property type="evidence" value="ECO:0007669"/>
    <property type="project" value="InterPro"/>
</dbReference>
<keyword evidence="3" id="KW-0145">Chemotaxis</keyword>
<reference evidence="10 11" key="1">
    <citation type="journal article" date="2009" name="Science">
        <title>Genome sequence, comparative analysis, and population genetics of the domestic horse.</title>
        <authorList>
            <consortium name="Broad Institute Genome Sequencing Platform"/>
            <consortium name="Broad Institute Whole Genome Assembly Team"/>
            <person name="Wade C.M."/>
            <person name="Giulotto E."/>
            <person name="Sigurdsson S."/>
            <person name="Zoli M."/>
            <person name="Gnerre S."/>
            <person name="Imsland F."/>
            <person name="Lear T.L."/>
            <person name="Adelson D.L."/>
            <person name="Bailey E."/>
            <person name="Bellone R.R."/>
            <person name="Bloecker H."/>
            <person name="Distl O."/>
            <person name="Edgar R.C."/>
            <person name="Garber M."/>
            <person name="Leeb T."/>
            <person name="Mauceli E."/>
            <person name="MacLeod J.N."/>
            <person name="Penedo M.C.T."/>
            <person name="Raison J.M."/>
            <person name="Sharpe T."/>
            <person name="Vogel J."/>
            <person name="Andersson L."/>
            <person name="Antczak D.F."/>
            <person name="Biagi T."/>
            <person name="Binns M.M."/>
            <person name="Chowdhary B.P."/>
            <person name="Coleman S.J."/>
            <person name="Della Valle G."/>
            <person name="Fryc S."/>
            <person name="Guerin G."/>
            <person name="Hasegawa T."/>
            <person name="Hill E.W."/>
            <person name="Jurka J."/>
            <person name="Kiialainen A."/>
            <person name="Lindgren G."/>
            <person name="Liu J."/>
            <person name="Magnani E."/>
            <person name="Mickelson J.R."/>
            <person name="Murray J."/>
            <person name="Nergadze S.G."/>
            <person name="Onofrio R."/>
            <person name="Pedroni S."/>
            <person name="Piras M.F."/>
            <person name="Raudsepp T."/>
            <person name="Rocchi M."/>
            <person name="Roeed K.H."/>
            <person name="Ryder O.A."/>
            <person name="Searle S."/>
            <person name="Skow L."/>
            <person name="Swinburne J.E."/>
            <person name="Syvaenen A.C."/>
            <person name="Tozaki T."/>
            <person name="Valberg S.J."/>
            <person name="Vaudin M."/>
            <person name="White J.R."/>
            <person name="Zody M.C."/>
            <person name="Lander E.S."/>
            <person name="Lindblad-Toh K."/>
        </authorList>
    </citation>
    <scope>NUCLEOTIDE SEQUENCE [LARGE SCALE GENOMIC DNA]</scope>
    <source>
        <strain evidence="10 11">Thoroughbred</strain>
    </source>
</reference>
<evidence type="ECO:0000256" key="6">
    <source>
        <dbReference type="ARBA" id="ARBA00022729"/>
    </source>
</evidence>
<evidence type="ECO:0000256" key="7">
    <source>
        <dbReference type="ARBA" id="ARBA00023157"/>
    </source>
</evidence>
<dbReference type="HOGENOM" id="CLU_141716_2_0_1"/>
<dbReference type="PANTHER" id="PTHR12015">
    <property type="entry name" value="SMALL INDUCIBLE CYTOKINE A"/>
    <property type="match status" value="1"/>
</dbReference>
<dbReference type="InterPro" id="IPR036048">
    <property type="entry name" value="Interleukin_8-like_sf"/>
</dbReference>
<reference evidence="10" key="3">
    <citation type="submission" date="2025-09" db="UniProtKB">
        <authorList>
            <consortium name="Ensembl"/>
        </authorList>
    </citation>
    <scope>IDENTIFICATION</scope>
    <source>
        <strain evidence="10">Thoroughbred</strain>
    </source>
</reference>
<sequence>MEGQDFGKRLLESTCTDEKTRLNVTRDRGSALTIRGIKEAREQHSSFSACTAHRTSAMRPLLLALLGICCLTAQVVEGVGSEVLEKSICVSLTTRRLPVKNIKTYTIKEGSMRAIIFITKRGLKVCADPQVEWVKKAVESVDKTTRRRVIQTQPTGPQQTTKTATTLTT</sequence>
<evidence type="ECO:0000256" key="8">
    <source>
        <dbReference type="SAM" id="MobiDB-lite"/>
    </source>
</evidence>
<dbReference type="Ensembl" id="ENSECAT00000014498.4">
    <property type="protein sequence ID" value="ENSECAP00000011594.2"/>
    <property type="gene ID" value="ENSECAG00000013872.4"/>
</dbReference>
<dbReference type="PANTHER" id="PTHR12015:SF101">
    <property type="entry name" value="CYTOKINE SCM-1 BETA-RELATED"/>
    <property type="match status" value="1"/>
</dbReference>
<evidence type="ECO:0000259" key="9">
    <source>
        <dbReference type="SMART" id="SM00199"/>
    </source>
</evidence>
<dbReference type="PRINTS" id="PR01731">
    <property type="entry name" value="LYMPHOTACTIN"/>
</dbReference>
<dbReference type="SUPFAM" id="SSF54117">
    <property type="entry name" value="Interleukin 8-like chemokines"/>
    <property type="match status" value="1"/>
</dbReference>
<dbReference type="Gene3D" id="2.40.50.40">
    <property type="match status" value="1"/>
</dbReference>
<keyword evidence="6" id="KW-0732">Signal</keyword>
<name>F7AEZ0_HORSE</name>
<dbReference type="Proteomes" id="UP000002281">
    <property type="component" value="Chromosome 5"/>
</dbReference>
<dbReference type="GO" id="GO:0005615">
    <property type="term" value="C:extracellular space"/>
    <property type="evidence" value="ECO:0007669"/>
    <property type="project" value="UniProtKB-KW"/>
</dbReference>
<evidence type="ECO:0000313" key="11">
    <source>
        <dbReference type="Proteomes" id="UP000002281"/>
    </source>
</evidence>
<dbReference type="GO" id="GO:0006955">
    <property type="term" value="P:immune response"/>
    <property type="evidence" value="ECO:0007669"/>
    <property type="project" value="InterPro"/>
</dbReference>
<feature type="region of interest" description="Disordered" evidence="8">
    <location>
        <begin position="149"/>
        <end position="169"/>
    </location>
</feature>
<feature type="compositionally biased region" description="Low complexity" evidence="8">
    <location>
        <begin position="151"/>
        <end position="169"/>
    </location>
</feature>
<dbReference type="InterPro" id="IPR008105">
    <property type="entry name" value="Chemokine_XCL1/XCL2"/>
</dbReference>
<comment type="similarity">
    <text evidence="2">Belongs to the intercrine gamma family.</text>
</comment>
<evidence type="ECO:0000256" key="2">
    <source>
        <dbReference type="ARBA" id="ARBA00006894"/>
    </source>
</evidence>
<evidence type="ECO:0000256" key="4">
    <source>
        <dbReference type="ARBA" id="ARBA00022514"/>
    </source>
</evidence>
<dbReference type="Bgee" id="ENSECAG00000013872">
    <property type="expression patterns" value="Expressed in leukocyte and 15 other cell types or tissues"/>
</dbReference>
<proteinExistence type="inferred from homology"/>
<keyword evidence="11" id="KW-1185">Reference proteome</keyword>
<evidence type="ECO:0000256" key="5">
    <source>
        <dbReference type="ARBA" id="ARBA00022525"/>
    </source>
</evidence>
<evidence type="ECO:0000313" key="10">
    <source>
        <dbReference type="Ensembl" id="ENSECAP00000011594.2"/>
    </source>
</evidence>
<gene>
    <name evidence="10" type="primary">XCL1</name>
</gene>
<keyword evidence="4" id="KW-0202">Cytokine</keyword>